<proteinExistence type="predicted"/>
<keyword evidence="2" id="KW-1185">Reference proteome</keyword>
<dbReference type="PANTHER" id="PTHR43123">
    <property type="entry name" value="POLYSACCHARIDE DEACETYLASE-RELATED"/>
    <property type="match status" value="1"/>
</dbReference>
<dbReference type="InParanoid" id="A0A371RI38"/>
<dbReference type="InterPro" id="IPR011330">
    <property type="entry name" value="Glyco_hydro/deAcase_b/a-brl"/>
</dbReference>
<evidence type="ECO:0000313" key="1">
    <source>
        <dbReference type="EMBL" id="RFB05113.1"/>
    </source>
</evidence>
<dbReference type="PANTHER" id="PTHR43123:SF4">
    <property type="entry name" value="POLYSACCHARIDE DEACETYLASE"/>
    <property type="match status" value="1"/>
</dbReference>
<dbReference type="SUPFAM" id="SSF88713">
    <property type="entry name" value="Glycoside hydrolase/deacetylase"/>
    <property type="match status" value="1"/>
</dbReference>
<evidence type="ECO:0000313" key="2">
    <source>
        <dbReference type="Proteomes" id="UP000264589"/>
    </source>
</evidence>
<reference evidence="1 2" key="1">
    <citation type="submission" date="2018-08" db="EMBL/GenBank/DDBJ databases">
        <title>Parvularcula sp. SM1705, isolated from surface water of the South Sea China.</title>
        <authorList>
            <person name="Sun L."/>
        </authorList>
    </citation>
    <scope>NUCLEOTIDE SEQUENCE [LARGE SCALE GENOMIC DNA]</scope>
    <source>
        <strain evidence="1 2">SM1705</strain>
    </source>
</reference>
<comment type="caution">
    <text evidence="1">The sequence shown here is derived from an EMBL/GenBank/DDBJ whole genome shotgun (WGS) entry which is preliminary data.</text>
</comment>
<gene>
    <name evidence="1" type="ORF">DX908_07515</name>
</gene>
<name>A0A371RI38_9PROT</name>
<dbReference type="GO" id="GO:0005975">
    <property type="term" value="P:carbohydrate metabolic process"/>
    <property type="evidence" value="ECO:0007669"/>
    <property type="project" value="InterPro"/>
</dbReference>
<protein>
    <submittedName>
        <fullName evidence="1">Polysaccharide deacetylase</fullName>
    </submittedName>
</protein>
<dbReference type="OrthoDB" id="9787041at2"/>
<sequence length="312" mass="35259">MTLPDDYLKYPKRQHGMDHDLYPWSNLFDRKPVSWPEGAGVALWITISGEFFPLTPNTGPLRAPGHMATPYPDFRTFTTRDYGNRVGMYRIMKVLDSLGLSASVNMSSDLTTRAPMLVEEFKSRNWEIIAHARNMNDVVHGETPEDTEQDIIDRTLDDLSNNAGIIPKGWMSPARSESYATPSLLAQSGLEYVCDWGNDDMPYLMTTEGGPIHAMPYTHELEDRHVLQNLGQREEVYIEQIIAAFDRLSAEAKDHGGRVLHLALTPYIIGQPFRIWALKEVLNRILEKGAVWNATGEEILSAWQNAQTPETA</sequence>
<dbReference type="AlphaFoldDB" id="A0A371RI38"/>
<accession>A0A371RI38</accession>
<organism evidence="1 2">
    <name type="scientific">Parvularcula marina</name>
    <dbReference type="NCBI Taxonomy" id="2292771"/>
    <lineage>
        <taxon>Bacteria</taxon>
        <taxon>Pseudomonadati</taxon>
        <taxon>Pseudomonadota</taxon>
        <taxon>Alphaproteobacteria</taxon>
        <taxon>Parvularculales</taxon>
        <taxon>Parvularculaceae</taxon>
        <taxon>Parvularcula</taxon>
    </lineage>
</organism>
<dbReference type="RefSeq" id="WP_116391744.1">
    <property type="nucleotide sequence ID" value="NZ_QUQO01000001.1"/>
</dbReference>
<dbReference type="Gene3D" id="3.20.20.370">
    <property type="entry name" value="Glycoside hydrolase/deacetylase"/>
    <property type="match status" value="1"/>
</dbReference>
<dbReference type="EMBL" id="QUQO01000001">
    <property type="protein sequence ID" value="RFB05113.1"/>
    <property type="molecule type" value="Genomic_DNA"/>
</dbReference>
<dbReference type="Proteomes" id="UP000264589">
    <property type="component" value="Unassembled WGS sequence"/>
</dbReference>